<dbReference type="Gene3D" id="1.10.1900.20">
    <property type="entry name" value="Ribosomal protein L20"/>
    <property type="match status" value="1"/>
</dbReference>
<dbReference type="AlphaFoldDB" id="A0A2H0PWA8"/>
<proteinExistence type="inferred from homology"/>
<evidence type="ECO:0000313" key="9">
    <source>
        <dbReference type="Proteomes" id="UP000236846"/>
    </source>
</evidence>
<dbReference type="Gene3D" id="6.10.160.10">
    <property type="match status" value="1"/>
</dbReference>
<comment type="caution">
    <text evidence="8">The sequence shown here is derived from an EMBL/GenBank/DDBJ whole genome shotgun (WGS) entry which is preliminary data.</text>
</comment>
<dbReference type="EMBL" id="PCXE01000030">
    <property type="protein sequence ID" value="PIR26329.1"/>
    <property type="molecule type" value="Genomic_DNA"/>
</dbReference>
<dbReference type="NCBIfam" id="TIGR01032">
    <property type="entry name" value="rplT_bact"/>
    <property type="match status" value="1"/>
</dbReference>
<dbReference type="Proteomes" id="UP000236846">
    <property type="component" value="Unassembled WGS sequence"/>
</dbReference>
<evidence type="ECO:0000313" key="8">
    <source>
        <dbReference type="EMBL" id="PIR26329.1"/>
    </source>
</evidence>
<comment type="similarity">
    <text evidence="1 5 6">Belongs to the bacterial ribosomal protein bL20 family.</text>
</comment>
<evidence type="ECO:0000256" key="1">
    <source>
        <dbReference type="ARBA" id="ARBA00007698"/>
    </source>
</evidence>
<name>A0A2H0PWA8_9BACT</name>
<dbReference type="CDD" id="cd07026">
    <property type="entry name" value="Ribosomal_L20"/>
    <property type="match status" value="1"/>
</dbReference>
<dbReference type="InterPro" id="IPR035566">
    <property type="entry name" value="Ribosomal_protein_bL20_C"/>
</dbReference>
<dbReference type="InterPro" id="IPR005813">
    <property type="entry name" value="Ribosomal_bL20"/>
</dbReference>
<dbReference type="GO" id="GO:1990904">
    <property type="term" value="C:ribonucleoprotein complex"/>
    <property type="evidence" value="ECO:0007669"/>
    <property type="project" value="UniProtKB-KW"/>
</dbReference>
<keyword evidence="5 6" id="KW-0699">rRNA-binding</keyword>
<evidence type="ECO:0000256" key="7">
    <source>
        <dbReference type="SAM" id="MobiDB-lite"/>
    </source>
</evidence>
<dbReference type="SUPFAM" id="SSF74731">
    <property type="entry name" value="Ribosomal protein L20"/>
    <property type="match status" value="1"/>
</dbReference>
<sequence length="118" mass="13626">MTRVKRGVSSIKKRKSVLKQTKGFRGSSKNKERQAKERLLHAYTHAYTGRKLKKRDFRSVWQIKINAAARQNNTTYSQLMHAIKISNIALDRKMLALLAEKYPKAFKALVKELAPITK</sequence>
<dbReference type="PRINTS" id="PR00062">
    <property type="entry name" value="RIBOSOMALL20"/>
</dbReference>
<evidence type="ECO:0000256" key="3">
    <source>
        <dbReference type="ARBA" id="ARBA00023274"/>
    </source>
</evidence>
<dbReference type="GO" id="GO:0006412">
    <property type="term" value="P:translation"/>
    <property type="evidence" value="ECO:0007669"/>
    <property type="project" value="InterPro"/>
</dbReference>
<gene>
    <name evidence="5" type="primary">rplT</name>
    <name evidence="8" type="ORF">COV41_01675</name>
</gene>
<feature type="region of interest" description="Disordered" evidence="7">
    <location>
        <begin position="1"/>
        <end position="35"/>
    </location>
</feature>
<evidence type="ECO:0000256" key="2">
    <source>
        <dbReference type="ARBA" id="ARBA00022980"/>
    </source>
</evidence>
<evidence type="ECO:0000256" key="5">
    <source>
        <dbReference type="HAMAP-Rule" id="MF_00382"/>
    </source>
</evidence>
<accession>A0A2H0PWA8</accession>
<protein>
    <recommendedName>
        <fullName evidence="4 5">Large ribosomal subunit protein bL20</fullName>
    </recommendedName>
</protein>
<keyword evidence="5 6" id="KW-0694">RNA-binding</keyword>
<dbReference type="Pfam" id="PF00453">
    <property type="entry name" value="Ribosomal_L20"/>
    <property type="match status" value="1"/>
</dbReference>
<dbReference type="FunFam" id="1.10.1900.20:FF:000001">
    <property type="entry name" value="50S ribosomal protein L20"/>
    <property type="match status" value="1"/>
</dbReference>
<keyword evidence="3 5" id="KW-0687">Ribonucleoprotein</keyword>
<keyword evidence="2 5" id="KW-0689">Ribosomal protein</keyword>
<organism evidence="8 9">
    <name type="scientific">Candidatus Brennerbacteria bacterium CG11_big_fil_rev_8_21_14_0_20_43_10</name>
    <dbReference type="NCBI Taxonomy" id="1974523"/>
    <lineage>
        <taxon>Bacteria</taxon>
        <taxon>Candidatus Brenneribacteriota</taxon>
    </lineage>
</organism>
<reference evidence="8 9" key="1">
    <citation type="submission" date="2017-09" db="EMBL/GenBank/DDBJ databases">
        <title>Depth-based differentiation of microbial function through sediment-hosted aquifers and enrichment of novel symbionts in the deep terrestrial subsurface.</title>
        <authorList>
            <person name="Probst A.J."/>
            <person name="Ladd B."/>
            <person name="Jarett J.K."/>
            <person name="Geller-Mcgrath D.E."/>
            <person name="Sieber C.M."/>
            <person name="Emerson J.B."/>
            <person name="Anantharaman K."/>
            <person name="Thomas B.C."/>
            <person name="Malmstrom R."/>
            <person name="Stieglmeier M."/>
            <person name="Klingl A."/>
            <person name="Woyke T."/>
            <person name="Ryan C.M."/>
            <person name="Banfield J.F."/>
        </authorList>
    </citation>
    <scope>NUCLEOTIDE SEQUENCE [LARGE SCALE GENOMIC DNA]</scope>
    <source>
        <strain evidence="8">CG11_big_fil_rev_8_21_14_0_20_43_10</strain>
    </source>
</reference>
<evidence type="ECO:0000256" key="4">
    <source>
        <dbReference type="ARBA" id="ARBA00035172"/>
    </source>
</evidence>
<dbReference type="GO" id="GO:0000027">
    <property type="term" value="P:ribosomal large subunit assembly"/>
    <property type="evidence" value="ECO:0007669"/>
    <property type="project" value="UniProtKB-UniRule"/>
</dbReference>
<dbReference type="GO" id="GO:0003735">
    <property type="term" value="F:structural constituent of ribosome"/>
    <property type="evidence" value="ECO:0007669"/>
    <property type="project" value="InterPro"/>
</dbReference>
<evidence type="ECO:0000256" key="6">
    <source>
        <dbReference type="RuleBase" id="RU000560"/>
    </source>
</evidence>
<dbReference type="GO" id="GO:0005840">
    <property type="term" value="C:ribosome"/>
    <property type="evidence" value="ECO:0007669"/>
    <property type="project" value="UniProtKB-KW"/>
</dbReference>
<dbReference type="PANTHER" id="PTHR10986">
    <property type="entry name" value="39S RIBOSOMAL PROTEIN L20"/>
    <property type="match status" value="1"/>
</dbReference>
<dbReference type="GO" id="GO:0019843">
    <property type="term" value="F:rRNA binding"/>
    <property type="evidence" value="ECO:0007669"/>
    <property type="project" value="UniProtKB-UniRule"/>
</dbReference>
<feature type="compositionally biased region" description="Basic residues" evidence="7">
    <location>
        <begin position="1"/>
        <end position="17"/>
    </location>
</feature>
<comment type="function">
    <text evidence="5 6">Binds directly to 23S ribosomal RNA and is necessary for the in vitro assembly process of the 50S ribosomal subunit. It is not involved in the protein synthesizing functions of that subunit.</text>
</comment>
<dbReference type="HAMAP" id="MF_00382">
    <property type="entry name" value="Ribosomal_bL20"/>
    <property type="match status" value="1"/>
</dbReference>